<comment type="caution">
    <text evidence="1">The sequence shown here is derived from an EMBL/GenBank/DDBJ whole genome shotgun (WGS) entry which is preliminary data.</text>
</comment>
<proteinExistence type="predicted"/>
<dbReference type="Gene3D" id="3.40.50.970">
    <property type="match status" value="1"/>
</dbReference>
<dbReference type="InterPro" id="IPR029061">
    <property type="entry name" value="THDP-binding"/>
</dbReference>
<evidence type="ECO:0008006" key="3">
    <source>
        <dbReference type="Google" id="ProtNLM"/>
    </source>
</evidence>
<reference evidence="1" key="1">
    <citation type="submission" date="2019-11" db="EMBL/GenBank/DDBJ databases">
        <title>Characterization of Clostridium perfringens isolates from swine manure treated agricultural soils.</title>
        <authorList>
            <person name="Wushke S.T."/>
        </authorList>
    </citation>
    <scope>NUCLEOTIDE SEQUENCE</scope>
    <source>
        <strain evidence="1">X62</strain>
    </source>
</reference>
<dbReference type="Proteomes" id="UP001288944">
    <property type="component" value="Unassembled WGS sequence"/>
</dbReference>
<dbReference type="EMBL" id="WNUR01001225">
    <property type="protein sequence ID" value="MDZ7543469.1"/>
    <property type="molecule type" value="Genomic_DNA"/>
</dbReference>
<evidence type="ECO:0000313" key="2">
    <source>
        <dbReference type="Proteomes" id="UP001288944"/>
    </source>
</evidence>
<name>A0AAW9KL54_CLOPF</name>
<dbReference type="PANTHER" id="PTHR32154">
    <property type="entry name" value="PYRUVATE-FLAVODOXIN OXIDOREDUCTASE-RELATED"/>
    <property type="match status" value="1"/>
</dbReference>
<sequence>ISHGIKNGMANSQDEAKKAVESGYWGLYRYNPSLIGTKNPFSLDSKEPKSSFREFLMGEVRYASLAKAFPEAAEALFEKTEKDAMERLANYKRLAEQQ</sequence>
<dbReference type="GO" id="GO:0006979">
    <property type="term" value="P:response to oxidative stress"/>
    <property type="evidence" value="ECO:0007669"/>
    <property type="project" value="TreeGrafter"/>
</dbReference>
<protein>
    <recommendedName>
        <fullName evidence="3">Pyruvate ferredoxin oxidoreductase</fullName>
    </recommendedName>
</protein>
<feature type="non-terminal residue" evidence="1">
    <location>
        <position position="1"/>
    </location>
</feature>
<dbReference type="SUPFAM" id="SSF52518">
    <property type="entry name" value="Thiamin diphosphate-binding fold (THDP-binding)"/>
    <property type="match status" value="1"/>
</dbReference>
<organism evidence="1 2">
    <name type="scientific">Clostridium perfringens</name>
    <dbReference type="NCBI Taxonomy" id="1502"/>
    <lineage>
        <taxon>Bacteria</taxon>
        <taxon>Bacillati</taxon>
        <taxon>Bacillota</taxon>
        <taxon>Clostridia</taxon>
        <taxon>Eubacteriales</taxon>
        <taxon>Clostridiaceae</taxon>
        <taxon>Clostridium</taxon>
    </lineage>
</organism>
<accession>A0AAW9KL54</accession>
<gene>
    <name evidence="1" type="ORF">GNF83_20290</name>
</gene>
<evidence type="ECO:0000313" key="1">
    <source>
        <dbReference type="EMBL" id="MDZ7543469.1"/>
    </source>
</evidence>
<dbReference type="AlphaFoldDB" id="A0AAW9KL54"/>
<dbReference type="PANTHER" id="PTHR32154:SF0">
    <property type="entry name" value="PYRUVATE-FLAVODOXIN OXIDOREDUCTASE-RELATED"/>
    <property type="match status" value="1"/>
</dbReference>
<dbReference type="InterPro" id="IPR050722">
    <property type="entry name" value="Pyruvate:ferred/Flavod_OxRd"/>
</dbReference>